<gene>
    <name evidence="2" type="ORF">BJ987_006507</name>
</gene>
<evidence type="ECO:0000313" key="2">
    <source>
        <dbReference type="EMBL" id="MBP2193606.1"/>
    </source>
</evidence>
<proteinExistence type="predicted"/>
<feature type="compositionally biased region" description="Polar residues" evidence="1">
    <location>
        <begin position="1"/>
        <end position="10"/>
    </location>
</feature>
<organism evidence="2 3">
    <name type="scientific">Nocardia goodfellowii</name>
    <dbReference type="NCBI Taxonomy" id="882446"/>
    <lineage>
        <taxon>Bacteria</taxon>
        <taxon>Bacillati</taxon>
        <taxon>Actinomycetota</taxon>
        <taxon>Actinomycetes</taxon>
        <taxon>Mycobacteriales</taxon>
        <taxon>Nocardiaceae</taxon>
        <taxon>Nocardia</taxon>
    </lineage>
</organism>
<feature type="region of interest" description="Disordered" evidence="1">
    <location>
        <begin position="1"/>
        <end position="29"/>
    </location>
</feature>
<dbReference type="RefSeq" id="WP_209896834.1">
    <property type="nucleotide sequence ID" value="NZ_JAGGMR010000001.1"/>
</dbReference>
<sequence length="650" mass="71401">MASAAKSPTATDDDPVLPRPLKQLPPHPERARIRAVRVAAEKHLGMSQLAATAMASIWVDPDDVLRQIEHPRKMRIPGGVLLCIESDAWTARLMPDPTNPRNGASYVYPAAGTTRDAADLRVADKLESAKAEMIRTTTSVKELIRVLTNAMAKTAEANDLYPPIAEQGIMDAPFGVMEVIDFEDGSEPIAVPCVREGSSRVSHAHRSLGVGPKDTLQTYVRSSTELKRTIWEINSLVTGPVKALTDEDRARIRCTVAPFMLIVGFRADVSGEVDLGEAIKAKVAQEHLNTKLDWTESAKNSALADDCLRAVRGLLDGEDEYRWLSGRLDRAEAVARGVERYPDDRFARLIYLFTTTEPKVHKAIRRPIAFVLRKEKPPGRSPVIRRRTKIPVAVELLVRELRTRVDSQDPVIERIEKVLVSGAQLTTSGEGIGLRGQQSLEALAEEARSEAETGAVGPAGRELAMRALYYLALHDVIGMPRNDLGPRSDRRTVSELLDAMLRLPHGVERLKWIIEDGRSPADGQVTGVPFLRDSQGNYELSAEELPVPLDNQALRYELFPKYNPAGEADEIEDIDPFEAAQLRFGAAVEELESAHAVLSDVSDDDLPTVELMGVAPDRALKWRAALGGVRDSVDGWFATGLQHGKSPNTP</sequence>
<name>A0ABS4QPG7_9NOCA</name>
<evidence type="ECO:0000256" key="1">
    <source>
        <dbReference type="SAM" id="MobiDB-lite"/>
    </source>
</evidence>
<comment type="caution">
    <text evidence="2">The sequence shown here is derived from an EMBL/GenBank/DDBJ whole genome shotgun (WGS) entry which is preliminary data.</text>
</comment>
<evidence type="ECO:0000313" key="3">
    <source>
        <dbReference type="Proteomes" id="UP001519325"/>
    </source>
</evidence>
<dbReference type="EMBL" id="JAGGMR010000001">
    <property type="protein sequence ID" value="MBP2193606.1"/>
    <property type="molecule type" value="Genomic_DNA"/>
</dbReference>
<reference evidence="2 3" key="1">
    <citation type="submission" date="2021-03" db="EMBL/GenBank/DDBJ databases">
        <title>Sequencing the genomes of 1000 actinobacteria strains.</title>
        <authorList>
            <person name="Klenk H.-P."/>
        </authorList>
    </citation>
    <scope>NUCLEOTIDE SEQUENCE [LARGE SCALE GENOMIC DNA]</scope>
    <source>
        <strain evidence="2 3">DSM 45516</strain>
    </source>
</reference>
<accession>A0ABS4QPG7</accession>
<dbReference type="Proteomes" id="UP001519325">
    <property type="component" value="Unassembled WGS sequence"/>
</dbReference>
<keyword evidence="3" id="KW-1185">Reference proteome</keyword>
<protein>
    <submittedName>
        <fullName evidence="2">Uncharacterized protein</fullName>
    </submittedName>
</protein>